<organism evidence="3 4">
    <name type="scientific">Trapa incisa</name>
    <dbReference type="NCBI Taxonomy" id="236973"/>
    <lineage>
        <taxon>Eukaryota</taxon>
        <taxon>Viridiplantae</taxon>
        <taxon>Streptophyta</taxon>
        <taxon>Embryophyta</taxon>
        <taxon>Tracheophyta</taxon>
        <taxon>Spermatophyta</taxon>
        <taxon>Magnoliopsida</taxon>
        <taxon>eudicotyledons</taxon>
        <taxon>Gunneridae</taxon>
        <taxon>Pentapetalae</taxon>
        <taxon>rosids</taxon>
        <taxon>malvids</taxon>
        <taxon>Myrtales</taxon>
        <taxon>Lythraceae</taxon>
        <taxon>Trapa</taxon>
    </lineage>
</organism>
<dbReference type="AlphaFoldDB" id="A0AAN7GU98"/>
<feature type="zinc finger region" description="C3H1-type" evidence="1">
    <location>
        <begin position="234"/>
        <end position="261"/>
    </location>
</feature>
<reference evidence="3 4" key="1">
    <citation type="journal article" date="2023" name="Hortic Res">
        <title>Pangenome of water caltrop reveals structural variations and asymmetric subgenome divergence after allopolyploidization.</title>
        <authorList>
            <person name="Zhang X."/>
            <person name="Chen Y."/>
            <person name="Wang L."/>
            <person name="Yuan Y."/>
            <person name="Fang M."/>
            <person name="Shi L."/>
            <person name="Lu R."/>
            <person name="Comes H.P."/>
            <person name="Ma Y."/>
            <person name="Chen Y."/>
            <person name="Huang G."/>
            <person name="Zhou Y."/>
            <person name="Zheng Z."/>
            <person name="Qiu Y."/>
        </authorList>
    </citation>
    <scope>NUCLEOTIDE SEQUENCE [LARGE SCALE GENOMIC DNA]</scope>
    <source>
        <tissue evidence="3">Roots</tissue>
    </source>
</reference>
<dbReference type="Proteomes" id="UP001345219">
    <property type="component" value="Chromosome 20"/>
</dbReference>
<dbReference type="InterPro" id="IPR000571">
    <property type="entry name" value="Znf_CCCH"/>
</dbReference>
<keyword evidence="1" id="KW-0479">Metal-binding</keyword>
<dbReference type="SMART" id="SM00356">
    <property type="entry name" value="ZnF_C3H1"/>
    <property type="match status" value="1"/>
</dbReference>
<dbReference type="Pfam" id="PF00642">
    <property type="entry name" value="zf-CCCH"/>
    <property type="match status" value="1"/>
</dbReference>
<proteinExistence type="predicted"/>
<feature type="domain" description="C3H1-type" evidence="2">
    <location>
        <begin position="234"/>
        <end position="261"/>
    </location>
</feature>
<keyword evidence="1" id="KW-0862">Zinc</keyword>
<dbReference type="GO" id="GO:0008270">
    <property type="term" value="F:zinc ion binding"/>
    <property type="evidence" value="ECO:0007669"/>
    <property type="project" value="UniProtKB-KW"/>
</dbReference>
<evidence type="ECO:0000256" key="1">
    <source>
        <dbReference type="PROSITE-ProRule" id="PRU00723"/>
    </source>
</evidence>
<dbReference type="Gene3D" id="4.10.1000.10">
    <property type="entry name" value="Zinc finger, CCCH-type"/>
    <property type="match status" value="1"/>
</dbReference>
<evidence type="ECO:0000259" key="2">
    <source>
        <dbReference type="PROSITE" id="PS50103"/>
    </source>
</evidence>
<comment type="caution">
    <text evidence="3">The sequence shown here is derived from an EMBL/GenBank/DDBJ whole genome shotgun (WGS) entry which is preliminary data.</text>
</comment>
<keyword evidence="4" id="KW-1185">Reference proteome</keyword>
<dbReference type="PROSITE" id="PS50103">
    <property type="entry name" value="ZF_C3H1"/>
    <property type="match status" value="1"/>
</dbReference>
<accession>A0AAN7GU98</accession>
<evidence type="ECO:0000313" key="4">
    <source>
        <dbReference type="Proteomes" id="UP001345219"/>
    </source>
</evidence>
<name>A0AAN7GU98_9MYRT</name>
<gene>
    <name evidence="3" type="ORF">SAY87_025724</name>
</gene>
<sequence>MESFKAFSISSTEEQQASLEAVKSSSSLDSVQGMVPGAEGGCFSVYRRREEEMEHPLTPYAVDCGFLHQLRPCASESECLLSTIDALLLKNLEEEAKKKVSFQQTWKDLCKYYLGTRGCMPGYGYGETLGKQSMEMEEDEHGLPMLLEPESFLPAMNTGSCIWCNPTGPTTTGDYSSSCPLLCQNMWRVIPEDHCQGASLAEFEDVIYEMPSMEFLQDDEMMKPSAAASPESNDTERKLCCNYMYGFCKNGSDCPYNHPGDVIDFEADSVSFT</sequence>
<dbReference type="EMBL" id="JAXIOK010000020">
    <property type="protein sequence ID" value="KAK4746687.1"/>
    <property type="molecule type" value="Genomic_DNA"/>
</dbReference>
<evidence type="ECO:0000313" key="3">
    <source>
        <dbReference type="EMBL" id="KAK4746687.1"/>
    </source>
</evidence>
<protein>
    <recommendedName>
        <fullName evidence="2">C3H1-type domain-containing protein</fullName>
    </recommendedName>
</protein>
<keyword evidence="1" id="KW-0863">Zinc-finger</keyword>